<dbReference type="SUPFAM" id="SSF53822">
    <property type="entry name" value="Periplasmic binding protein-like I"/>
    <property type="match status" value="1"/>
</dbReference>
<keyword evidence="6" id="KW-1185">Reference proteome</keyword>
<organism evidence="5 6">
    <name type="scientific">Variovorax humicola</name>
    <dbReference type="NCBI Taxonomy" id="1769758"/>
    <lineage>
        <taxon>Bacteria</taxon>
        <taxon>Pseudomonadati</taxon>
        <taxon>Pseudomonadota</taxon>
        <taxon>Betaproteobacteria</taxon>
        <taxon>Burkholderiales</taxon>
        <taxon>Comamonadaceae</taxon>
        <taxon>Variovorax</taxon>
    </lineage>
</organism>
<dbReference type="Gene3D" id="3.40.50.2300">
    <property type="match status" value="2"/>
</dbReference>
<dbReference type="Proteomes" id="UP001363010">
    <property type="component" value="Unassembled WGS sequence"/>
</dbReference>
<feature type="chain" id="PRO_5046669975" evidence="3">
    <location>
        <begin position="30"/>
        <end position="410"/>
    </location>
</feature>
<comment type="similarity">
    <text evidence="1">Belongs to the leucine-binding protein family.</text>
</comment>
<dbReference type="InterPro" id="IPR028081">
    <property type="entry name" value="Leu-bd"/>
</dbReference>
<evidence type="ECO:0000313" key="5">
    <source>
        <dbReference type="EMBL" id="MEJ8822678.1"/>
    </source>
</evidence>
<evidence type="ECO:0000259" key="4">
    <source>
        <dbReference type="Pfam" id="PF13458"/>
    </source>
</evidence>
<proteinExistence type="inferred from homology"/>
<gene>
    <name evidence="5" type="ORF">WKW80_11635</name>
</gene>
<accession>A0ABU8VZ65</accession>
<evidence type="ECO:0000256" key="1">
    <source>
        <dbReference type="ARBA" id="ARBA00010062"/>
    </source>
</evidence>
<comment type="caution">
    <text evidence="5">The sequence shown here is derived from an EMBL/GenBank/DDBJ whole genome shotgun (WGS) entry which is preliminary data.</text>
</comment>
<sequence length="410" mass="43398">MKSFRHSLAALRAALATAGLAALAGLAQAQISDDMVRIGLMGDLSGPYSGNGGPGSVLAAKMAIEDFGGKVNGKPVELLTLDDQNKPDVGLNGARKWLETDKVDAIVGGSASSIALGVQTLMKEKQKPYLIAGTVTSDLTGKACSPMAFQFLVDTYSLPKAGVKTLIDKGIKSFFFVTVDYAFGAALQTEATRFIEQAGGKVVGSVKHPLGTTDFSSYLLQAQSSGAKAIVILNAGLDLSNSLKQAAEFRITKSGQSVSVFGMTINSVAAMGLETAQGLSITVPFYWDRDEASRAWSKRFMERNNGVVPTYIMAGVYSAVTHYLKSVQAAGTDAGPAVVAKMKATPVNDFMSKDVKIREDGQVMRPVYPVEVKTPAQSKGKYDFYTVGTAIPGEQIFRPLSEGGCDFVKK</sequence>
<dbReference type="EMBL" id="JBBKZV010000005">
    <property type="protein sequence ID" value="MEJ8822678.1"/>
    <property type="molecule type" value="Genomic_DNA"/>
</dbReference>
<dbReference type="InterPro" id="IPR051010">
    <property type="entry name" value="BCAA_transport"/>
</dbReference>
<feature type="domain" description="Leucine-binding protein" evidence="4">
    <location>
        <begin position="36"/>
        <end position="373"/>
    </location>
</feature>
<evidence type="ECO:0000256" key="3">
    <source>
        <dbReference type="SAM" id="SignalP"/>
    </source>
</evidence>
<dbReference type="CDD" id="cd06327">
    <property type="entry name" value="PBP1_SBP-like"/>
    <property type="match status" value="1"/>
</dbReference>
<protein>
    <submittedName>
        <fullName evidence="5">ABC transporter substrate-binding protein</fullName>
    </submittedName>
</protein>
<name>A0ABU8VZ65_9BURK</name>
<feature type="signal peptide" evidence="3">
    <location>
        <begin position="1"/>
        <end position="29"/>
    </location>
</feature>
<dbReference type="PANTHER" id="PTHR30483:SF6">
    <property type="entry name" value="PERIPLASMIC BINDING PROTEIN OF ABC TRANSPORTER FOR NATURAL AMINO ACIDS"/>
    <property type="match status" value="1"/>
</dbReference>
<dbReference type="InterPro" id="IPR028082">
    <property type="entry name" value="Peripla_BP_I"/>
</dbReference>
<reference evidence="5 6" key="1">
    <citation type="submission" date="2024-03" db="EMBL/GenBank/DDBJ databases">
        <title>Novel species of the genus Variovorax.</title>
        <authorList>
            <person name="Liu Q."/>
            <person name="Xin Y.-H."/>
        </authorList>
    </citation>
    <scope>NUCLEOTIDE SEQUENCE [LARGE SCALE GENOMIC DNA]</scope>
    <source>
        <strain evidence="5 6">KACC 18501</strain>
    </source>
</reference>
<keyword evidence="2 3" id="KW-0732">Signal</keyword>
<evidence type="ECO:0000313" key="6">
    <source>
        <dbReference type="Proteomes" id="UP001363010"/>
    </source>
</evidence>
<dbReference type="RefSeq" id="WP_340363716.1">
    <property type="nucleotide sequence ID" value="NZ_JBBKZV010000005.1"/>
</dbReference>
<dbReference type="Pfam" id="PF13458">
    <property type="entry name" value="Peripla_BP_6"/>
    <property type="match status" value="1"/>
</dbReference>
<evidence type="ECO:0000256" key="2">
    <source>
        <dbReference type="ARBA" id="ARBA00022729"/>
    </source>
</evidence>
<dbReference type="PANTHER" id="PTHR30483">
    <property type="entry name" value="LEUCINE-SPECIFIC-BINDING PROTEIN"/>
    <property type="match status" value="1"/>
</dbReference>